<dbReference type="EMBL" id="BLWA01000013">
    <property type="protein sequence ID" value="GFM94006.1"/>
    <property type="molecule type" value="Genomic_DNA"/>
</dbReference>
<keyword evidence="2" id="KW-1185">Reference proteome</keyword>
<dbReference type="Proteomes" id="UP000614982">
    <property type="component" value="Unassembled WGS sequence"/>
</dbReference>
<proteinExistence type="predicted"/>
<sequence length="95" mass="10122">MNRNGQHRLPASVLYQRRPHQSAAVHVQRLRCIFQSNGGALTGCGLQAVQGQCGLRFKTLPGSGAIAEDPATEDFMAGHQAIEGRLQGAVVDLSV</sequence>
<protein>
    <submittedName>
        <fullName evidence="1">Uncharacterized protein</fullName>
    </submittedName>
</protein>
<organism evidence="1 2">
    <name type="scientific">Pseudomonas cichorii</name>
    <dbReference type="NCBI Taxonomy" id="36746"/>
    <lineage>
        <taxon>Bacteria</taxon>
        <taxon>Pseudomonadati</taxon>
        <taxon>Pseudomonadota</taxon>
        <taxon>Gammaproteobacteria</taxon>
        <taxon>Pseudomonadales</taxon>
        <taxon>Pseudomonadaceae</taxon>
        <taxon>Pseudomonas</taxon>
    </lineage>
</organism>
<comment type="caution">
    <text evidence="1">The sequence shown here is derived from an EMBL/GenBank/DDBJ whole genome shotgun (WGS) entry which is preliminary data.</text>
</comment>
<evidence type="ECO:0000313" key="1">
    <source>
        <dbReference type="EMBL" id="GFM94006.1"/>
    </source>
</evidence>
<gene>
    <name evidence="1" type="ORF">PSCICP_39780</name>
</gene>
<accession>A0ABQ1DSP4</accession>
<reference evidence="1 2" key="1">
    <citation type="submission" date="2020-05" db="EMBL/GenBank/DDBJ databases">
        <title>Genetic diversity of Pseudomonas cichorii.</title>
        <authorList>
            <person name="Tani S."/>
            <person name="Yagi H."/>
            <person name="Hashimoto S."/>
            <person name="Iiyama K."/>
            <person name="Furuya N."/>
        </authorList>
    </citation>
    <scope>NUCLEOTIDE SEQUENCE [LARGE SCALE GENOMIC DNA]</scope>
    <source>
        <strain evidence="1 2">LMG 2162</strain>
    </source>
</reference>
<evidence type="ECO:0000313" key="2">
    <source>
        <dbReference type="Proteomes" id="UP000614982"/>
    </source>
</evidence>
<name>A0ABQ1DSP4_PSECI</name>